<organism evidence="5 6">
    <name type="scientific">Fusarium torreyae</name>
    <dbReference type="NCBI Taxonomy" id="1237075"/>
    <lineage>
        <taxon>Eukaryota</taxon>
        <taxon>Fungi</taxon>
        <taxon>Dikarya</taxon>
        <taxon>Ascomycota</taxon>
        <taxon>Pezizomycotina</taxon>
        <taxon>Sordariomycetes</taxon>
        <taxon>Hypocreomycetidae</taxon>
        <taxon>Hypocreales</taxon>
        <taxon>Nectriaceae</taxon>
        <taxon>Fusarium</taxon>
    </lineage>
</organism>
<dbReference type="OrthoDB" id="424974at2759"/>
<dbReference type="SMART" id="SM00906">
    <property type="entry name" value="Fungal_trans"/>
    <property type="match status" value="1"/>
</dbReference>
<dbReference type="Proteomes" id="UP001152049">
    <property type="component" value="Unassembled WGS sequence"/>
</dbReference>
<feature type="compositionally biased region" description="Polar residues" evidence="3">
    <location>
        <begin position="527"/>
        <end position="536"/>
    </location>
</feature>
<dbReference type="GO" id="GO:0008270">
    <property type="term" value="F:zinc ion binding"/>
    <property type="evidence" value="ECO:0007669"/>
    <property type="project" value="InterPro"/>
</dbReference>
<dbReference type="CDD" id="cd12148">
    <property type="entry name" value="fungal_TF_MHR"/>
    <property type="match status" value="1"/>
</dbReference>
<dbReference type="GO" id="GO:0003677">
    <property type="term" value="F:DNA binding"/>
    <property type="evidence" value="ECO:0007669"/>
    <property type="project" value="InterPro"/>
</dbReference>
<dbReference type="InterPro" id="IPR007219">
    <property type="entry name" value="XnlR_reg_dom"/>
</dbReference>
<dbReference type="Pfam" id="PF04082">
    <property type="entry name" value="Fungal_trans"/>
    <property type="match status" value="1"/>
</dbReference>
<dbReference type="InterPro" id="IPR050613">
    <property type="entry name" value="Sec_Metabolite_Reg"/>
</dbReference>
<comment type="subcellular location">
    <subcellularLocation>
        <location evidence="1">Nucleus</location>
    </subcellularLocation>
</comment>
<dbReference type="PANTHER" id="PTHR31001">
    <property type="entry name" value="UNCHARACTERIZED TRANSCRIPTIONAL REGULATORY PROTEIN"/>
    <property type="match status" value="1"/>
</dbReference>
<sequence length="581" mass="65257">MIETFKSGQASTPQPPASTTTSTSPGLASREIPPEPTNSDQSRHEGLLLSKGRVSHYVNEVLFSRVIEQEDDVRTALATPRIEPPRDVDSPASPFNPLGILTAGVVTVPIANFHPPRQSAIRLWKVFAGSVDSCTKVLHLPTAEPILYTVANDPAKATIENLGLCLAIYYAATTALTSSEVHDILGEDKKQALHRFKIGLEQSLAQADFLEGPTLILLQALAIYSAAMRVHNSGRAVWIINGLALRAAQSIGLHRDGSKLGLSPFESEIRRRIWWHFLERDSRGAEDYGLQNPMGSYPQSGVEQPRNLHDHDLFPEMKELPPSRPDWTRMTLPICNIYAARAWSRLFQMSITTDGTPDEEIRKQIIKEAMDKVEEILERCNPVLPEQRMTIRIARMIIRKVDVVSRRQWLTLGQSDNRSFRATEGDFLEAVELLEHANGMWQDDDMEPFHWISRAFPQYHMMLYILRHLCLCPQGPHASRAFAAVELHLESFQVGENGPLTGLKWEVLMTLRQRALLMLQRVKENAKNVQKGQNKPQAGIEGSGEGGPELQQSVEGDFAMPDWNTILEEFPLDMEDFSLIF</sequence>
<evidence type="ECO:0000259" key="4">
    <source>
        <dbReference type="SMART" id="SM00906"/>
    </source>
</evidence>
<dbReference type="AlphaFoldDB" id="A0A9W8S684"/>
<dbReference type="EMBL" id="JAOQAZ010000006">
    <property type="protein sequence ID" value="KAJ4265381.1"/>
    <property type="molecule type" value="Genomic_DNA"/>
</dbReference>
<evidence type="ECO:0000313" key="6">
    <source>
        <dbReference type="Proteomes" id="UP001152049"/>
    </source>
</evidence>
<protein>
    <recommendedName>
        <fullName evidence="4">Xylanolytic transcriptional activator regulatory domain-containing protein</fullName>
    </recommendedName>
</protein>
<evidence type="ECO:0000256" key="1">
    <source>
        <dbReference type="ARBA" id="ARBA00004123"/>
    </source>
</evidence>
<feature type="compositionally biased region" description="Low complexity" evidence="3">
    <location>
        <begin position="9"/>
        <end position="25"/>
    </location>
</feature>
<keyword evidence="2" id="KW-0539">Nucleus</keyword>
<proteinExistence type="predicted"/>
<dbReference type="PANTHER" id="PTHR31001:SF57">
    <property type="entry name" value="ZN(II)2CYS6 TRANSCRIPTION FACTOR (EUROFUNG)"/>
    <property type="match status" value="1"/>
</dbReference>
<reference evidence="5" key="1">
    <citation type="submission" date="2022-09" db="EMBL/GenBank/DDBJ databases">
        <title>Fusarium specimens isolated from Avocado Roots.</title>
        <authorList>
            <person name="Stajich J."/>
            <person name="Roper C."/>
            <person name="Heimlech-Rivalta G."/>
        </authorList>
    </citation>
    <scope>NUCLEOTIDE SEQUENCE</scope>
    <source>
        <strain evidence="5">CF00136</strain>
    </source>
</reference>
<name>A0A9W8S684_9HYPO</name>
<evidence type="ECO:0000256" key="2">
    <source>
        <dbReference type="ARBA" id="ARBA00023242"/>
    </source>
</evidence>
<dbReference type="GO" id="GO:0006351">
    <property type="term" value="P:DNA-templated transcription"/>
    <property type="evidence" value="ECO:0007669"/>
    <property type="project" value="InterPro"/>
</dbReference>
<evidence type="ECO:0000256" key="3">
    <source>
        <dbReference type="SAM" id="MobiDB-lite"/>
    </source>
</evidence>
<accession>A0A9W8S684</accession>
<keyword evidence="6" id="KW-1185">Reference proteome</keyword>
<feature type="region of interest" description="Disordered" evidence="3">
    <location>
        <begin position="1"/>
        <end position="44"/>
    </location>
</feature>
<comment type="caution">
    <text evidence="5">The sequence shown here is derived from an EMBL/GenBank/DDBJ whole genome shotgun (WGS) entry which is preliminary data.</text>
</comment>
<feature type="region of interest" description="Disordered" evidence="3">
    <location>
        <begin position="527"/>
        <end position="553"/>
    </location>
</feature>
<gene>
    <name evidence="5" type="ORF">NW762_004669</name>
</gene>
<dbReference type="GO" id="GO:0005634">
    <property type="term" value="C:nucleus"/>
    <property type="evidence" value="ECO:0007669"/>
    <property type="project" value="UniProtKB-SubCell"/>
</dbReference>
<feature type="domain" description="Xylanolytic transcriptional activator regulatory" evidence="4">
    <location>
        <begin position="237"/>
        <end position="311"/>
    </location>
</feature>
<evidence type="ECO:0000313" key="5">
    <source>
        <dbReference type="EMBL" id="KAJ4265381.1"/>
    </source>
</evidence>